<dbReference type="InterPro" id="IPR048284">
    <property type="entry name" value="EryCIII-like_N"/>
</dbReference>
<evidence type="ECO:0000256" key="1">
    <source>
        <dbReference type="ARBA" id="ARBA00006962"/>
    </source>
</evidence>
<dbReference type="AlphaFoldDB" id="A0A6L6XLS5"/>
<dbReference type="PANTHER" id="PTHR48050">
    <property type="entry name" value="STEROL 3-BETA-GLUCOSYLTRANSFERASE"/>
    <property type="match status" value="1"/>
</dbReference>
<evidence type="ECO:0000256" key="3">
    <source>
        <dbReference type="ARBA" id="ARBA00022679"/>
    </source>
</evidence>
<evidence type="ECO:0000313" key="7">
    <source>
        <dbReference type="EMBL" id="MVQ48211.1"/>
    </source>
</evidence>
<proteinExistence type="inferred from homology"/>
<dbReference type="FunFam" id="3.40.50.2000:FF:000072">
    <property type="entry name" value="Glycosyl transferase"/>
    <property type="match status" value="1"/>
</dbReference>
<evidence type="ECO:0000259" key="5">
    <source>
        <dbReference type="Pfam" id="PF06722"/>
    </source>
</evidence>
<dbReference type="Pfam" id="PF21036">
    <property type="entry name" value="EryCIII-like_N"/>
    <property type="match status" value="1"/>
</dbReference>
<dbReference type="CDD" id="cd03784">
    <property type="entry name" value="GT1_Gtf-like"/>
    <property type="match status" value="1"/>
</dbReference>
<protein>
    <recommendedName>
        <fullName evidence="9">Glycosyltransferase</fullName>
    </recommendedName>
</protein>
<sequence length="419" mass="43534">MSGHAEHHPPPTFPRPSPASQARECRRRPLARCTGDARRVTLIGMARVLFTSCPAYGHALPLLPLIRAAQRAGHDVRVTTGPDLVGPLAARGLDVHAVGPTWDAAWSAHEAVWAAPGVTDEQKMTDGVVSLFGAPALARLDDLVVLASSWRPDVVVHEVLEVAGSMLAARLGIPAVVHGIGPMFPFYAQLIDAAGAAIGAPELWAQLSTERALDLCPPSLQPDGPRPWPGATAVRPSAGEPGPLPSRVADVLASDRPVAYFTLGTVKNADTADLRTGLEALQAYDGVVVATTGRRLDPDELGPVPANVLVAEFLPQAALLERADLLVSHSGSGTMLGGLVHGVPQVALPRGTDQPENAALLVRAGAGLLVGPQDYAVESIAAAVAAVSHDPAFRAAAERVRAEIAAMPDADSAWAELAV</sequence>
<keyword evidence="2" id="KW-0328">Glycosyltransferase</keyword>
<feature type="region of interest" description="Disordered" evidence="4">
    <location>
        <begin position="1"/>
        <end position="23"/>
    </location>
</feature>
<evidence type="ECO:0000259" key="6">
    <source>
        <dbReference type="Pfam" id="PF21036"/>
    </source>
</evidence>
<feature type="domain" description="Erythromycin biosynthesis protein CIII-like C-terminal" evidence="5">
    <location>
        <begin position="278"/>
        <end position="409"/>
    </location>
</feature>
<dbReference type="GO" id="GO:0008194">
    <property type="term" value="F:UDP-glycosyltransferase activity"/>
    <property type="evidence" value="ECO:0007669"/>
    <property type="project" value="InterPro"/>
</dbReference>
<dbReference type="Gene3D" id="3.40.50.2000">
    <property type="entry name" value="Glycogen Phosphorylase B"/>
    <property type="match status" value="2"/>
</dbReference>
<comment type="caution">
    <text evidence="7">The sequence shown here is derived from an EMBL/GenBank/DDBJ whole genome shotgun (WGS) entry which is preliminary data.</text>
</comment>
<keyword evidence="8" id="KW-1185">Reference proteome</keyword>
<dbReference type="GO" id="GO:0016758">
    <property type="term" value="F:hexosyltransferase activity"/>
    <property type="evidence" value="ECO:0007669"/>
    <property type="project" value="UniProtKB-ARBA"/>
</dbReference>
<name>A0A6L6XLS5_9ACTN</name>
<accession>A0A6L6XLS5</accession>
<gene>
    <name evidence="7" type="ORF">GON03_03385</name>
</gene>
<evidence type="ECO:0000313" key="8">
    <source>
        <dbReference type="Proteomes" id="UP000473525"/>
    </source>
</evidence>
<dbReference type="InterPro" id="IPR002213">
    <property type="entry name" value="UDP_glucos_trans"/>
</dbReference>
<evidence type="ECO:0008006" key="9">
    <source>
        <dbReference type="Google" id="ProtNLM"/>
    </source>
</evidence>
<feature type="region of interest" description="Disordered" evidence="4">
    <location>
        <begin position="218"/>
        <end position="241"/>
    </location>
</feature>
<comment type="similarity">
    <text evidence="1">Belongs to the glycosyltransferase 28 family.</text>
</comment>
<dbReference type="InterPro" id="IPR010610">
    <property type="entry name" value="EryCIII-like_C"/>
</dbReference>
<evidence type="ECO:0000256" key="2">
    <source>
        <dbReference type="ARBA" id="ARBA00022676"/>
    </source>
</evidence>
<keyword evidence="3" id="KW-0808">Transferase</keyword>
<dbReference type="Proteomes" id="UP000473525">
    <property type="component" value="Unassembled WGS sequence"/>
</dbReference>
<dbReference type="Pfam" id="PF06722">
    <property type="entry name" value="EryCIII-like_C"/>
    <property type="match status" value="1"/>
</dbReference>
<organism evidence="7 8">
    <name type="scientific">Nocardioides agri</name>
    <dbReference type="NCBI Taxonomy" id="2682843"/>
    <lineage>
        <taxon>Bacteria</taxon>
        <taxon>Bacillati</taxon>
        <taxon>Actinomycetota</taxon>
        <taxon>Actinomycetes</taxon>
        <taxon>Propionibacteriales</taxon>
        <taxon>Nocardioidaceae</taxon>
        <taxon>Nocardioides</taxon>
    </lineage>
</organism>
<dbReference type="EMBL" id="WSEK01000004">
    <property type="protein sequence ID" value="MVQ48211.1"/>
    <property type="molecule type" value="Genomic_DNA"/>
</dbReference>
<reference evidence="7 8" key="1">
    <citation type="submission" date="2019-12" db="EMBL/GenBank/DDBJ databases">
        <authorList>
            <person name="Huq M.A."/>
        </authorList>
    </citation>
    <scope>NUCLEOTIDE SEQUENCE [LARGE SCALE GENOMIC DNA]</scope>
    <source>
        <strain evidence="7 8">MAH-18</strain>
    </source>
</reference>
<feature type="domain" description="Erythromycin biosynthesis protein CIII-like N-terminal" evidence="6">
    <location>
        <begin position="68"/>
        <end position="223"/>
    </location>
</feature>
<evidence type="ECO:0000256" key="4">
    <source>
        <dbReference type="SAM" id="MobiDB-lite"/>
    </source>
</evidence>
<dbReference type="InterPro" id="IPR050426">
    <property type="entry name" value="Glycosyltransferase_28"/>
</dbReference>
<dbReference type="SUPFAM" id="SSF53756">
    <property type="entry name" value="UDP-Glycosyltransferase/glycogen phosphorylase"/>
    <property type="match status" value="1"/>
</dbReference>
<dbReference type="PANTHER" id="PTHR48050:SF13">
    <property type="entry name" value="STEROL 3-BETA-GLUCOSYLTRANSFERASE UGT80A2"/>
    <property type="match status" value="1"/>
</dbReference>
<dbReference type="GO" id="GO:0017000">
    <property type="term" value="P:antibiotic biosynthetic process"/>
    <property type="evidence" value="ECO:0007669"/>
    <property type="project" value="UniProtKB-ARBA"/>
</dbReference>